<evidence type="ECO:0000256" key="9">
    <source>
        <dbReference type="ARBA" id="ARBA00022723"/>
    </source>
</evidence>
<dbReference type="GO" id="GO:0004412">
    <property type="term" value="F:homoserine dehydrogenase activity"/>
    <property type="evidence" value="ECO:0007669"/>
    <property type="project" value="UniProtKB-EC"/>
</dbReference>
<keyword evidence="13" id="KW-0915">Sodium</keyword>
<keyword evidence="12" id="KW-0520">NAD</keyword>
<dbReference type="RefSeq" id="WP_052036116.1">
    <property type="nucleotide sequence ID" value="NZ_JMIR01000008.1"/>
</dbReference>
<feature type="binding site" evidence="17">
    <location>
        <begin position="12"/>
        <end position="17"/>
    </location>
    <ligand>
        <name>NADP(+)</name>
        <dbReference type="ChEBI" id="CHEBI:58349"/>
    </ligand>
</feature>
<dbReference type="InterPro" id="IPR001342">
    <property type="entry name" value="HDH_cat"/>
</dbReference>
<dbReference type="NCBIfam" id="NF004976">
    <property type="entry name" value="PRK06349.1"/>
    <property type="match status" value="1"/>
</dbReference>
<comment type="pathway">
    <text evidence="2 18">Amino-acid biosynthesis; L-threonine biosynthesis; L-threonine from L-aspartate: step 3/5.</text>
</comment>
<dbReference type="Pfam" id="PF03447">
    <property type="entry name" value="NAD_binding_3"/>
    <property type="match status" value="1"/>
</dbReference>
<feature type="binding site" evidence="17">
    <location>
        <position position="192"/>
    </location>
    <ligand>
        <name>L-homoserine</name>
        <dbReference type="ChEBI" id="CHEBI:57476"/>
    </ligand>
</feature>
<reference evidence="22 23" key="1">
    <citation type="journal article" date="2013" name="Int. J. Syst. Evol. Microbiol.">
        <title>Tumebacillus flagellatus sp. nov., an alpha-amylase/pullulanase-producing bacterium isolated from cassava wastewater.</title>
        <authorList>
            <person name="Wang Q."/>
            <person name="Xie N."/>
            <person name="Qin Y."/>
            <person name="Shen N."/>
            <person name="Zhu J."/>
            <person name="Mi H."/>
            <person name="Huang R."/>
        </authorList>
    </citation>
    <scope>NUCLEOTIDE SEQUENCE [LARGE SCALE GENOMIC DNA]</scope>
    <source>
        <strain evidence="22 23">GST4</strain>
    </source>
</reference>
<dbReference type="SUPFAM" id="SSF55347">
    <property type="entry name" value="Glyceraldehyde-3-phosphate dehydrogenase-like, C-terminal domain"/>
    <property type="match status" value="1"/>
</dbReference>
<dbReference type="PANTHER" id="PTHR43331">
    <property type="entry name" value="HOMOSERINE DEHYDROGENASE"/>
    <property type="match status" value="1"/>
</dbReference>
<evidence type="ECO:0000256" key="13">
    <source>
        <dbReference type="ARBA" id="ARBA00023053"/>
    </source>
</evidence>
<dbReference type="PIRSF" id="PIRSF036497">
    <property type="entry name" value="HDH_short"/>
    <property type="match status" value="1"/>
</dbReference>
<dbReference type="InterPro" id="IPR036291">
    <property type="entry name" value="NAD(P)-bd_dom_sf"/>
</dbReference>
<evidence type="ECO:0000256" key="18">
    <source>
        <dbReference type="RuleBase" id="RU000579"/>
    </source>
</evidence>
<keyword evidence="7 18" id="KW-0028">Amino-acid biosynthesis</keyword>
<evidence type="ECO:0000256" key="3">
    <source>
        <dbReference type="ARBA" id="ARBA00005062"/>
    </source>
</evidence>
<dbReference type="InterPro" id="IPR019811">
    <property type="entry name" value="HDH_CS"/>
</dbReference>
<dbReference type="FunFam" id="3.30.360.10:FF:000005">
    <property type="entry name" value="Homoserine dehydrogenase"/>
    <property type="match status" value="1"/>
</dbReference>
<dbReference type="OrthoDB" id="9808167at2"/>
<dbReference type="GO" id="GO:0046872">
    <property type="term" value="F:metal ion binding"/>
    <property type="evidence" value="ECO:0007669"/>
    <property type="project" value="UniProtKB-KW"/>
</dbReference>
<keyword evidence="10 17" id="KW-0521">NADP</keyword>
<evidence type="ECO:0000256" key="11">
    <source>
        <dbReference type="ARBA" id="ARBA00023002"/>
    </source>
</evidence>
<comment type="catalytic activity">
    <reaction evidence="15">
        <text>L-homoserine + NADP(+) = L-aspartate 4-semialdehyde + NADPH + H(+)</text>
        <dbReference type="Rhea" id="RHEA:15761"/>
        <dbReference type="ChEBI" id="CHEBI:15378"/>
        <dbReference type="ChEBI" id="CHEBI:57476"/>
        <dbReference type="ChEBI" id="CHEBI:57783"/>
        <dbReference type="ChEBI" id="CHEBI:58349"/>
        <dbReference type="ChEBI" id="CHEBI:537519"/>
        <dbReference type="EC" id="1.1.1.3"/>
    </reaction>
    <physiologicalReaction direction="right-to-left" evidence="15">
        <dbReference type="Rhea" id="RHEA:15763"/>
    </physiologicalReaction>
</comment>
<evidence type="ECO:0000256" key="2">
    <source>
        <dbReference type="ARBA" id="ARBA00005056"/>
    </source>
</evidence>
<feature type="active site" description="Proton donor" evidence="16">
    <location>
        <position position="207"/>
    </location>
</feature>
<evidence type="ECO:0000256" key="10">
    <source>
        <dbReference type="ARBA" id="ARBA00022857"/>
    </source>
</evidence>
<dbReference type="UniPathway" id="UPA00051">
    <property type="reaction ID" value="UER00465"/>
</dbReference>
<accession>A0A074MDD8</accession>
<protein>
    <recommendedName>
        <fullName evidence="6 18">Homoserine dehydrogenase</fullName>
        <ecNumber evidence="5 18">1.1.1.3</ecNumber>
    </recommendedName>
</protein>
<comment type="caution">
    <text evidence="22">The sequence shown here is derived from an EMBL/GenBank/DDBJ whole genome shotgun (WGS) entry which is preliminary data.</text>
</comment>
<dbReference type="EC" id="1.1.1.3" evidence="5 18"/>
<keyword evidence="23" id="KW-1185">Reference proteome</keyword>
<dbReference type="GO" id="GO:0009088">
    <property type="term" value="P:threonine biosynthetic process"/>
    <property type="evidence" value="ECO:0007669"/>
    <property type="project" value="UniProtKB-UniPathway"/>
</dbReference>
<evidence type="ECO:0000256" key="5">
    <source>
        <dbReference type="ARBA" id="ARBA00013213"/>
    </source>
</evidence>
<dbReference type="Gene3D" id="3.40.50.720">
    <property type="entry name" value="NAD(P)-binding Rossmann-like Domain"/>
    <property type="match status" value="1"/>
</dbReference>
<evidence type="ECO:0000256" key="19">
    <source>
        <dbReference type="RuleBase" id="RU004171"/>
    </source>
</evidence>
<evidence type="ECO:0000256" key="16">
    <source>
        <dbReference type="PIRSR" id="PIRSR036497-1"/>
    </source>
</evidence>
<evidence type="ECO:0000256" key="12">
    <source>
        <dbReference type="ARBA" id="ARBA00023027"/>
    </source>
</evidence>
<dbReference type="Pfam" id="PF00742">
    <property type="entry name" value="Homoserine_dh"/>
    <property type="match status" value="1"/>
</dbReference>
<dbReference type="InterPro" id="IPR005106">
    <property type="entry name" value="Asp/hSer_DH_NAD-bd"/>
</dbReference>
<evidence type="ECO:0000256" key="8">
    <source>
        <dbReference type="ARBA" id="ARBA00022697"/>
    </source>
</evidence>
<evidence type="ECO:0000256" key="6">
    <source>
        <dbReference type="ARBA" id="ARBA00013376"/>
    </source>
</evidence>
<proteinExistence type="inferred from homology"/>
<dbReference type="PANTHER" id="PTHR43331:SF1">
    <property type="entry name" value="HOMOSERINE DEHYDROGENASE"/>
    <property type="match status" value="1"/>
</dbReference>
<feature type="domain" description="Homoserine dehydrogenase catalytic" evidence="20">
    <location>
        <begin position="139"/>
        <end position="317"/>
    </location>
</feature>
<name>A0A074MDD8_9BACL</name>
<sequence length="338" mass="36444">MERRVVKVGLLGLGTVGSGVVKMLRTKQEELAQKCGYEIEIQRILVRDLDKKRGVDVERSLLTRDVRDILDDPEVQIVIEVMGGESGTRDIVLESLLSGKHVITANKDLVALHGAQLHNAADSKNVELLYEAAVAGAIPIVRVLKQSFAADQVREVMGIVNGTTNFILSKMTQENASYEDALREAQALGYAEADPHADVSGLDAARKMAILASISMRQAVPLADVQLQGIEGVTQEDIAEAKALGLVIKLIGRARREGDAIEVSVSPMRLPDSHPLAQVNDCFNAVYVYADALGEAMLYGRGAGEMPTASAVVGDLLAVLRGRKFAAQQQVEWIGRLA</sequence>
<keyword evidence="14 18" id="KW-0486">Methionine biosynthesis</keyword>
<feature type="domain" description="Aspartate/homoserine dehydrogenase NAD-binding" evidence="21">
    <location>
        <begin position="12"/>
        <end position="131"/>
    </location>
</feature>
<comment type="similarity">
    <text evidence="4 19">Belongs to the homoserine dehydrogenase family.</text>
</comment>
<evidence type="ECO:0000256" key="4">
    <source>
        <dbReference type="ARBA" id="ARBA00006753"/>
    </source>
</evidence>
<dbReference type="PROSITE" id="PS01042">
    <property type="entry name" value="HOMOSER_DHGENASE"/>
    <property type="match status" value="1"/>
</dbReference>
<evidence type="ECO:0000256" key="14">
    <source>
        <dbReference type="ARBA" id="ARBA00023167"/>
    </source>
</evidence>
<keyword evidence="8 18" id="KW-0791">Threonine biosynthesis</keyword>
<dbReference type="GO" id="GO:0009086">
    <property type="term" value="P:methionine biosynthetic process"/>
    <property type="evidence" value="ECO:0007669"/>
    <property type="project" value="UniProtKB-KW"/>
</dbReference>
<dbReference type="EMBL" id="JMIR01000008">
    <property type="protein sequence ID" value="KEO83872.1"/>
    <property type="molecule type" value="Genomic_DNA"/>
</dbReference>
<evidence type="ECO:0000259" key="21">
    <source>
        <dbReference type="Pfam" id="PF03447"/>
    </source>
</evidence>
<dbReference type="eggNOG" id="COG0460">
    <property type="taxonomic scope" value="Bacteria"/>
</dbReference>
<dbReference type="FunFam" id="3.40.50.720:FF:000062">
    <property type="entry name" value="Homoserine dehydrogenase"/>
    <property type="match status" value="1"/>
</dbReference>
<evidence type="ECO:0000256" key="1">
    <source>
        <dbReference type="ARBA" id="ARBA00001920"/>
    </source>
</evidence>
<dbReference type="STRING" id="1157490.EL26_08115"/>
<evidence type="ECO:0000256" key="15">
    <source>
        <dbReference type="ARBA" id="ARBA00048841"/>
    </source>
</evidence>
<evidence type="ECO:0000313" key="22">
    <source>
        <dbReference type="EMBL" id="KEO83872.1"/>
    </source>
</evidence>
<gene>
    <name evidence="22" type="ORF">EL26_08115</name>
</gene>
<comment type="pathway">
    <text evidence="3 18">Amino-acid biosynthesis; L-methionine biosynthesis via de novo pathway; L-homoserine from L-aspartate: step 3/3.</text>
</comment>
<evidence type="ECO:0000256" key="7">
    <source>
        <dbReference type="ARBA" id="ARBA00022605"/>
    </source>
</evidence>
<dbReference type="GO" id="GO:0050661">
    <property type="term" value="F:NADP binding"/>
    <property type="evidence" value="ECO:0007669"/>
    <property type="project" value="InterPro"/>
</dbReference>
<feature type="binding site" evidence="17">
    <location>
        <position position="107"/>
    </location>
    <ligand>
        <name>NADPH</name>
        <dbReference type="ChEBI" id="CHEBI:57783"/>
    </ligand>
</feature>
<evidence type="ECO:0000259" key="20">
    <source>
        <dbReference type="Pfam" id="PF00742"/>
    </source>
</evidence>
<dbReference type="UniPathway" id="UPA00050">
    <property type="reaction ID" value="UER00063"/>
</dbReference>
<dbReference type="InterPro" id="IPR022697">
    <property type="entry name" value="HDH_short"/>
</dbReference>
<evidence type="ECO:0000256" key="17">
    <source>
        <dbReference type="PIRSR" id="PIRSR036497-2"/>
    </source>
</evidence>
<comment type="cofactor">
    <cofactor evidence="1">
        <name>a metal cation</name>
        <dbReference type="ChEBI" id="CHEBI:25213"/>
    </cofactor>
</comment>
<dbReference type="SUPFAM" id="SSF51735">
    <property type="entry name" value="NAD(P)-binding Rossmann-fold domains"/>
    <property type="match status" value="1"/>
</dbReference>
<dbReference type="Proteomes" id="UP000027931">
    <property type="component" value="Unassembled WGS sequence"/>
</dbReference>
<keyword evidence="11 18" id="KW-0560">Oxidoreductase</keyword>
<keyword evidence="9" id="KW-0479">Metal-binding</keyword>
<dbReference type="Gene3D" id="3.30.360.10">
    <property type="entry name" value="Dihydrodipicolinate Reductase, domain 2"/>
    <property type="match status" value="1"/>
</dbReference>
<evidence type="ECO:0000313" key="23">
    <source>
        <dbReference type="Proteomes" id="UP000027931"/>
    </source>
</evidence>
<dbReference type="AlphaFoldDB" id="A0A074MDD8"/>
<organism evidence="22 23">
    <name type="scientific">Tumebacillus flagellatus</name>
    <dbReference type="NCBI Taxonomy" id="1157490"/>
    <lineage>
        <taxon>Bacteria</taxon>
        <taxon>Bacillati</taxon>
        <taxon>Bacillota</taxon>
        <taxon>Bacilli</taxon>
        <taxon>Bacillales</taxon>
        <taxon>Alicyclobacillaceae</taxon>
        <taxon>Tumebacillus</taxon>
    </lineage>
</organism>